<evidence type="ECO:0000313" key="3">
    <source>
        <dbReference type="Proteomes" id="UP000177925"/>
    </source>
</evidence>
<protein>
    <recommendedName>
        <fullName evidence="1">Cupin type-2 domain-containing protein</fullName>
    </recommendedName>
</protein>
<dbReference type="InterPro" id="IPR013096">
    <property type="entry name" value="Cupin_2"/>
</dbReference>
<dbReference type="STRING" id="1817758.A2150_06310"/>
<evidence type="ECO:0000259" key="1">
    <source>
        <dbReference type="Pfam" id="PF07883"/>
    </source>
</evidence>
<dbReference type="Gene3D" id="2.60.120.10">
    <property type="entry name" value="Jelly Rolls"/>
    <property type="match status" value="1"/>
</dbReference>
<dbReference type="Proteomes" id="UP000177925">
    <property type="component" value="Unassembled WGS sequence"/>
</dbReference>
<dbReference type="InterPro" id="IPR011051">
    <property type="entry name" value="RmlC_Cupin_sf"/>
</dbReference>
<dbReference type="Pfam" id="PF07883">
    <property type="entry name" value="Cupin_2"/>
    <property type="match status" value="1"/>
</dbReference>
<dbReference type="InterPro" id="IPR014710">
    <property type="entry name" value="RmlC-like_jellyroll"/>
</dbReference>
<accession>A0A1F6TFA6</accession>
<reference evidence="2 3" key="1">
    <citation type="journal article" date="2016" name="Nat. Commun.">
        <title>Thousands of microbial genomes shed light on interconnected biogeochemical processes in an aquifer system.</title>
        <authorList>
            <person name="Anantharaman K."/>
            <person name="Brown C.T."/>
            <person name="Hug L.A."/>
            <person name="Sharon I."/>
            <person name="Castelle C.J."/>
            <person name="Probst A.J."/>
            <person name="Thomas B.C."/>
            <person name="Singh A."/>
            <person name="Wilkins M.J."/>
            <person name="Karaoz U."/>
            <person name="Brodie E.L."/>
            <person name="Williams K.H."/>
            <person name="Hubbard S.S."/>
            <person name="Banfield J.F."/>
        </authorList>
    </citation>
    <scope>NUCLEOTIDE SEQUENCE [LARGE SCALE GENOMIC DNA]</scope>
</reference>
<dbReference type="PANTHER" id="PTHR36114:SF4">
    <property type="entry name" value="CUPIN 2 CONSERVED BARREL DOMAIN-CONTAINING PROTEIN"/>
    <property type="match status" value="1"/>
</dbReference>
<organism evidence="2 3">
    <name type="scientific">Candidatus Muproteobacteria bacterium RBG_16_64_11</name>
    <dbReference type="NCBI Taxonomy" id="1817758"/>
    <lineage>
        <taxon>Bacteria</taxon>
        <taxon>Pseudomonadati</taxon>
        <taxon>Pseudomonadota</taxon>
        <taxon>Candidatus Muproteobacteria</taxon>
    </lineage>
</organism>
<evidence type="ECO:0000313" key="2">
    <source>
        <dbReference type="EMBL" id="OGI43746.1"/>
    </source>
</evidence>
<dbReference type="AlphaFoldDB" id="A0A1F6TFA6"/>
<dbReference type="PANTHER" id="PTHR36114">
    <property type="entry name" value="16.7 KDA PROTEIN IN WHIE LOCUS"/>
    <property type="match status" value="1"/>
</dbReference>
<name>A0A1F6TFA6_9PROT</name>
<proteinExistence type="predicted"/>
<dbReference type="SUPFAM" id="SSF51182">
    <property type="entry name" value="RmlC-like cupins"/>
    <property type="match status" value="1"/>
</dbReference>
<dbReference type="InterPro" id="IPR052044">
    <property type="entry name" value="PKS_Associated_Protein"/>
</dbReference>
<feature type="domain" description="Cupin type-2" evidence="1">
    <location>
        <begin position="38"/>
        <end position="104"/>
    </location>
</feature>
<sequence>MKTAYRDAAPHLAKDGSEIRELLHPNRHGNRNQSLAEATVPVGAGTALHRHRASEELYHITAGRGRMVLGADQFDVAVGDSVHIPPGTPHRIDNIGTEPLRILCCCAPAYAHDDTELLG</sequence>
<dbReference type="EMBL" id="MFSS01000040">
    <property type="protein sequence ID" value="OGI43746.1"/>
    <property type="molecule type" value="Genomic_DNA"/>
</dbReference>
<comment type="caution">
    <text evidence="2">The sequence shown here is derived from an EMBL/GenBank/DDBJ whole genome shotgun (WGS) entry which is preliminary data.</text>
</comment>
<dbReference type="CDD" id="cd02214">
    <property type="entry name" value="cupin_MJ1618"/>
    <property type="match status" value="1"/>
</dbReference>
<gene>
    <name evidence="2" type="ORF">A2150_06310</name>
</gene>